<dbReference type="EMBL" id="CP006939">
    <property type="protein sequence ID" value="AHC16670.1"/>
    <property type="molecule type" value="Genomic_DNA"/>
</dbReference>
<dbReference type="KEGG" id="slr:L21SP2_3332"/>
<sequence>MSGFGLTIVRMLADQLSGNLSITNDNGTTFTIVFEKLDTPTQIPG</sequence>
<evidence type="ECO:0000313" key="1">
    <source>
        <dbReference type="EMBL" id="AHC16670.1"/>
    </source>
</evidence>
<proteinExistence type="predicted"/>
<evidence type="ECO:0008006" key="3">
    <source>
        <dbReference type="Google" id="ProtNLM"/>
    </source>
</evidence>
<dbReference type="Proteomes" id="UP000018680">
    <property type="component" value="Chromosome"/>
</dbReference>
<evidence type="ECO:0000313" key="2">
    <source>
        <dbReference type="Proteomes" id="UP000018680"/>
    </source>
</evidence>
<dbReference type="AlphaFoldDB" id="V5WM24"/>
<keyword evidence="2" id="KW-1185">Reference proteome</keyword>
<protein>
    <recommendedName>
        <fullName evidence="3">Histidine kinase/HSP90-like ATPase domain-containing protein</fullName>
    </recommendedName>
</protein>
<name>V5WM24_9SPIO</name>
<gene>
    <name evidence="1" type="ORF">L21SP2_3332</name>
</gene>
<dbReference type="Gene3D" id="3.30.565.10">
    <property type="entry name" value="Histidine kinase-like ATPase, C-terminal domain"/>
    <property type="match status" value="1"/>
</dbReference>
<reference evidence="1 2" key="1">
    <citation type="journal article" date="2015" name="Stand. Genomic Sci.">
        <title>Complete genome sequence and description of Salinispira pacifica gen. nov., sp. nov., a novel spirochaete isolated form a hypersaline microbial mat.</title>
        <authorList>
            <person name="Ben Hania W."/>
            <person name="Joseph M."/>
            <person name="Schumann P."/>
            <person name="Bunk B."/>
            <person name="Fiebig A."/>
            <person name="Sproer C."/>
            <person name="Klenk H.P."/>
            <person name="Fardeau M.L."/>
            <person name="Spring S."/>
        </authorList>
    </citation>
    <scope>NUCLEOTIDE SEQUENCE [LARGE SCALE GENOMIC DNA]</scope>
    <source>
        <strain evidence="1 2">L21-RPul-D2</strain>
    </source>
</reference>
<organism evidence="1 2">
    <name type="scientific">Salinispira pacifica</name>
    <dbReference type="NCBI Taxonomy" id="1307761"/>
    <lineage>
        <taxon>Bacteria</taxon>
        <taxon>Pseudomonadati</taxon>
        <taxon>Spirochaetota</taxon>
        <taxon>Spirochaetia</taxon>
        <taxon>Spirochaetales</taxon>
        <taxon>Spirochaetaceae</taxon>
        <taxon>Salinispira</taxon>
    </lineage>
</organism>
<dbReference type="InterPro" id="IPR036890">
    <property type="entry name" value="HATPase_C_sf"/>
</dbReference>
<dbReference type="STRING" id="1307761.L21SP2_3332"/>
<accession>V5WM24</accession>
<dbReference type="HOGENOM" id="CLU_3205093_0_0_12"/>
<dbReference type="SUPFAM" id="SSF55874">
    <property type="entry name" value="ATPase domain of HSP90 chaperone/DNA topoisomerase II/histidine kinase"/>
    <property type="match status" value="1"/>
</dbReference>